<evidence type="ECO:0000313" key="1">
    <source>
        <dbReference type="EMBL" id="SUY22796.1"/>
    </source>
</evidence>
<name>A0A381I869_CLODI</name>
<gene>
    <name evidence="1" type="ORF">NCTC13307_01388</name>
</gene>
<sequence length="76" mass="8874">MNVNNHKCPECGEHSKKFEIVEENEDCVIFECYTCGTISILKYCENCKEFVFVNIPNNVETYEYCCGKCNNKFNII</sequence>
<accession>A0A381I869</accession>
<organism evidence="1">
    <name type="scientific">Clostridioides difficile</name>
    <name type="common">Peptoclostridium difficile</name>
    <dbReference type="NCBI Taxonomy" id="1496"/>
    <lineage>
        <taxon>Bacteria</taxon>
        <taxon>Bacillati</taxon>
        <taxon>Bacillota</taxon>
        <taxon>Clostridia</taxon>
        <taxon>Peptostreptococcales</taxon>
        <taxon>Peptostreptococcaceae</taxon>
        <taxon>Clostridioides</taxon>
    </lineage>
</organism>
<protein>
    <submittedName>
        <fullName evidence="1">Uncharacterized protein</fullName>
    </submittedName>
</protein>
<proteinExistence type="predicted"/>
<dbReference type="AlphaFoldDB" id="A0A381I869"/>
<reference evidence="1" key="1">
    <citation type="submission" date="2018-06" db="EMBL/GenBank/DDBJ databases">
        <authorList>
            <consortium name="Pathogen Informatics"/>
            <person name="Doyle S."/>
        </authorList>
    </citation>
    <scope>NUCLEOTIDE SEQUENCE</scope>
    <source>
        <strain evidence="1">NCTC13307</strain>
    </source>
</reference>
<dbReference type="EMBL" id="UFWD01000001">
    <property type="protein sequence ID" value="SUY22796.1"/>
    <property type="molecule type" value="Genomic_DNA"/>
</dbReference>